<dbReference type="AlphaFoldDB" id="A0AAE3HKE6"/>
<comment type="subunit">
    <text evidence="6">Heterooligomer composed of large and small subunits.</text>
</comment>
<comment type="catalytic activity">
    <reaction evidence="6">
        <text>Exonucleolytic cleavage in either 5'- to 3'- or 3'- to 5'-direction to yield nucleoside 5'-phosphates.</text>
        <dbReference type="EC" id="3.1.11.6"/>
    </reaction>
</comment>
<comment type="similarity">
    <text evidence="1 6">Belongs to the XseB family.</text>
</comment>
<evidence type="ECO:0000313" key="10">
    <source>
        <dbReference type="Proteomes" id="UP001204445"/>
    </source>
</evidence>
<dbReference type="GO" id="GO:0006308">
    <property type="term" value="P:DNA catabolic process"/>
    <property type="evidence" value="ECO:0007669"/>
    <property type="project" value="UniProtKB-UniRule"/>
</dbReference>
<dbReference type="InterPro" id="IPR037004">
    <property type="entry name" value="Exonuc_VII_ssu_sf"/>
</dbReference>
<dbReference type="SUPFAM" id="SSF116842">
    <property type="entry name" value="XseB-like"/>
    <property type="match status" value="1"/>
</dbReference>
<dbReference type="PANTHER" id="PTHR34137:SF1">
    <property type="entry name" value="EXODEOXYRIBONUCLEASE 7 SMALL SUBUNIT"/>
    <property type="match status" value="1"/>
</dbReference>
<name>A0AAE3HKE6_9GAMM</name>
<organism evidence="9 10">
    <name type="scientific">Methylohalomonas lacus</name>
    <dbReference type="NCBI Taxonomy" id="398773"/>
    <lineage>
        <taxon>Bacteria</taxon>
        <taxon>Pseudomonadati</taxon>
        <taxon>Pseudomonadota</taxon>
        <taxon>Gammaproteobacteria</taxon>
        <taxon>Methylohalomonadales</taxon>
        <taxon>Methylohalomonadaceae</taxon>
        <taxon>Methylohalomonas</taxon>
    </lineage>
</organism>
<gene>
    <name evidence="6" type="primary">xseB</name>
    <name evidence="9" type="ORF">J2T55_000733</name>
</gene>
<evidence type="ECO:0000256" key="2">
    <source>
        <dbReference type="ARBA" id="ARBA00022490"/>
    </source>
</evidence>
<keyword evidence="2 6" id="KW-0963">Cytoplasm</keyword>
<keyword evidence="4 6" id="KW-0378">Hydrolase</keyword>
<dbReference type="GO" id="GO:0009318">
    <property type="term" value="C:exodeoxyribonuclease VII complex"/>
    <property type="evidence" value="ECO:0007669"/>
    <property type="project" value="UniProtKB-UniRule"/>
</dbReference>
<evidence type="ECO:0000313" key="9">
    <source>
        <dbReference type="EMBL" id="MCS3902729.1"/>
    </source>
</evidence>
<dbReference type="NCBIfam" id="TIGR01280">
    <property type="entry name" value="xseB"/>
    <property type="match status" value="1"/>
</dbReference>
<accession>A0AAE3HKE6</accession>
<evidence type="ECO:0000256" key="5">
    <source>
        <dbReference type="ARBA" id="ARBA00022839"/>
    </source>
</evidence>
<keyword evidence="7" id="KW-0175">Coiled coil</keyword>
<dbReference type="InterPro" id="IPR003761">
    <property type="entry name" value="Exonuc_VII_S"/>
</dbReference>
<protein>
    <recommendedName>
        <fullName evidence="6">Exodeoxyribonuclease 7 small subunit</fullName>
        <ecNumber evidence="6">3.1.11.6</ecNumber>
    </recommendedName>
    <alternativeName>
        <fullName evidence="6">Exodeoxyribonuclease VII small subunit</fullName>
        <shortName evidence="6">Exonuclease VII small subunit</shortName>
    </alternativeName>
</protein>
<sequence>MAKAKQNSDSKPAADPAAEKFDFEAALAELEQLVERMEQGELSLEESLQQFERGIALTRACQQALQAAEQKVQILLNETPEAELSEFDSDSARDKQNNDNPDQA</sequence>
<comment type="subcellular location">
    <subcellularLocation>
        <location evidence="6">Cytoplasm</location>
    </subcellularLocation>
</comment>
<keyword evidence="10" id="KW-1185">Reference proteome</keyword>
<dbReference type="Pfam" id="PF02609">
    <property type="entry name" value="Exonuc_VII_S"/>
    <property type="match status" value="1"/>
</dbReference>
<dbReference type="NCBIfam" id="NF002140">
    <property type="entry name" value="PRK00977.1-4"/>
    <property type="match status" value="1"/>
</dbReference>
<keyword evidence="5 6" id="KW-0269">Exonuclease</keyword>
<dbReference type="GO" id="GO:0008855">
    <property type="term" value="F:exodeoxyribonuclease VII activity"/>
    <property type="evidence" value="ECO:0007669"/>
    <property type="project" value="UniProtKB-UniRule"/>
</dbReference>
<dbReference type="EC" id="3.1.11.6" evidence="6"/>
<feature type="region of interest" description="Disordered" evidence="8">
    <location>
        <begin position="82"/>
        <end position="104"/>
    </location>
</feature>
<evidence type="ECO:0000256" key="8">
    <source>
        <dbReference type="SAM" id="MobiDB-lite"/>
    </source>
</evidence>
<evidence type="ECO:0000256" key="6">
    <source>
        <dbReference type="HAMAP-Rule" id="MF_00337"/>
    </source>
</evidence>
<dbReference type="RefSeq" id="WP_259054297.1">
    <property type="nucleotide sequence ID" value="NZ_JANUCT010000004.1"/>
</dbReference>
<evidence type="ECO:0000256" key="4">
    <source>
        <dbReference type="ARBA" id="ARBA00022801"/>
    </source>
</evidence>
<dbReference type="HAMAP" id="MF_00337">
    <property type="entry name" value="Exonuc_7_S"/>
    <property type="match status" value="1"/>
</dbReference>
<comment type="function">
    <text evidence="6">Bidirectionally degrades single-stranded DNA into large acid-insoluble oligonucleotides, which are then degraded further into small acid-soluble oligonucleotides.</text>
</comment>
<dbReference type="EMBL" id="JANUCT010000004">
    <property type="protein sequence ID" value="MCS3902729.1"/>
    <property type="molecule type" value="Genomic_DNA"/>
</dbReference>
<feature type="coiled-coil region" evidence="7">
    <location>
        <begin position="23"/>
        <end position="78"/>
    </location>
</feature>
<dbReference type="Proteomes" id="UP001204445">
    <property type="component" value="Unassembled WGS sequence"/>
</dbReference>
<proteinExistence type="inferred from homology"/>
<dbReference type="NCBIfam" id="NF002137">
    <property type="entry name" value="PRK00977.1-1"/>
    <property type="match status" value="1"/>
</dbReference>
<evidence type="ECO:0000256" key="7">
    <source>
        <dbReference type="SAM" id="Coils"/>
    </source>
</evidence>
<dbReference type="GO" id="GO:0005829">
    <property type="term" value="C:cytosol"/>
    <property type="evidence" value="ECO:0007669"/>
    <property type="project" value="TreeGrafter"/>
</dbReference>
<dbReference type="PANTHER" id="PTHR34137">
    <property type="entry name" value="EXODEOXYRIBONUCLEASE 7 SMALL SUBUNIT"/>
    <property type="match status" value="1"/>
</dbReference>
<dbReference type="Gene3D" id="1.10.287.1040">
    <property type="entry name" value="Exonuclease VII, small subunit"/>
    <property type="match status" value="1"/>
</dbReference>
<evidence type="ECO:0000256" key="1">
    <source>
        <dbReference type="ARBA" id="ARBA00009998"/>
    </source>
</evidence>
<comment type="caution">
    <text evidence="9">The sequence shown here is derived from an EMBL/GenBank/DDBJ whole genome shotgun (WGS) entry which is preliminary data.</text>
</comment>
<keyword evidence="3 6" id="KW-0540">Nuclease</keyword>
<evidence type="ECO:0000256" key="3">
    <source>
        <dbReference type="ARBA" id="ARBA00022722"/>
    </source>
</evidence>
<reference evidence="9" key="1">
    <citation type="submission" date="2022-08" db="EMBL/GenBank/DDBJ databases">
        <title>Genomic Encyclopedia of Type Strains, Phase III (KMG-III): the genomes of soil and plant-associated and newly described type strains.</title>
        <authorList>
            <person name="Whitman W."/>
        </authorList>
    </citation>
    <scope>NUCLEOTIDE SEQUENCE</scope>
    <source>
        <strain evidence="9">HMT 1</strain>
    </source>
</reference>